<name>A0AAU9IFB4_9CILI</name>
<gene>
    <name evidence="1" type="ORF">BSTOLATCC_MIC6934</name>
</gene>
<reference evidence="1" key="1">
    <citation type="submission" date="2021-09" db="EMBL/GenBank/DDBJ databases">
        <authorList>
            <consortium name="AG Swart"/>
            <person name="Singh M."/>
            <person name="Singh A."/>
            <person name="Seah K."/>
            <person name="Emmerich C."/>
        </authorList>
    </citation>
    <scope>NUCLEOTIDE SEQUENCE</scope>
    <source>
        <strain evidence="1">ATCC30299</strain>
    </source>
</reference>
<dbReference type="EMBL" id="CAJZBQ010000007">
    <property type="protein sequence ID" value="CAG9312540.1"/>
    <property type="molecule type" value="Genomic_DNA"/>
</dbReference>
<keyword evidence="2" id="KW-1185">Reference proteome</keyword>
<evidence type="ECO:0000313" key="1">
    <source>
        <dbReference type="EMBL" id="CAG9312540.1"/>
    </source>
</evidence>
<protein>
    <submittedName>
        <fullName evidence="1">Uncharacterized protein</fullName>
    </submittedName>
</protein>
<proteinExistence type="predicted"/>
<sequence>MRAILNRASNDIEIEKKLGESAWCMNQLYHSDPQLNKNFQDCIDTYHKITSLYLLSKDENSRTNLIIYDTESKREDWKVLTAPEELNYGTCITQLPCGELFVLGKIQLLGLH</sequence>
<organism evidence="1 2">
    <name type="scientific">Blepharisma stoltei</name>
    <dbReference type="NCBI Taxonomy" id="1481888"/>
    <lineage>
        <taxon>Eukaryota</taxon>
        <taxon>Sar</taxon>
        <taxon>Alveolata</taxon>
        <taxon>Ciliophora</taxon>
        <taxon>Postciliodesmatophora</taxon>
        <taxon>Heterotrichea</taxon>
        <taxon>Heterotrichida</taxon>
        <taxon>Blepharismidae</taxon>
        <taxon>Blepharisma</taxon>
    </lineage>
</organism>
<accession>A0AAU9IFB4</accession>
<dbReference type="Proteomes" id="UP001162131">
    <property type="component" value="Unassembled WGS sequence"/>
</dbReference>
<comment type="caution">
    <text evidence="1">The sequence shown here is derived from an EMBL/GenBank/DDBJ whole genome shotgun (WGS) entry which is preliminary data.</text>
</comment>
<dbReference type="AlphaFoldDB" id="A0AAU9IFB4"/>
<evidence type="ECO:0000313" key="2">
    <source>
        <dbReference type="Proteomes" id="UP001162131"/>
    </source>
</evidence>